<dbReference type="PROSITE" id="PS00674">
    <property type="entry name" value="AAA"/>
    <property type="match status" value="1"/>
</dbReference>
<gene>
    <name evidence="3" type="ORF">Harvfovirus13_18</name>
</gene>
<name>A0A3G5A1E7_9VIRU</name>
<dbReference type="EMBL" id="MK072255">
    <property type="protein sequence ID" value="AYV81012.1"/>
    <property type="molecule type" value="Genomic_DNA"/>
</dbReference>
<accession>A0A3G5A1E7</accession>
<dbReference type="Gene3D" id="3.40.50.300">
    <property type="entry name" value="P-loop containing nucleotide triphosphate hydrolases"/>
    <property type="match status" value="1"/>
</dbReference>
<feature type="domain" description="AAA+ ATPase" evidence="2">
    <location>
        <begin position="239"/>
        <end position="404"/>
    </location>
</feature>
<dbReference type="InterPro" id="IPR050747">
    <property type="entry name" value="Mitochondrial_chaperone_BCS1"/>
</dbReference>
<evidence type="ECO:0000313" key="3">
    <source>
        <dbReference type="EMBL" id="AYV81012.1"/>
    </source>
</evidence>
<dbReference type="GO" id="GO:0005524">
    <property type="term" value="F:ATP binding"/>
    <property type="evidence" value="ECO:0007669"/>
    <property type="project" value="InterPro"/>
</dbReference>
<sequence length="466" mass="54175">MCTLTLLMDLIKKKFSFSKIKYYFKSCCTIKIWKTSAKPTDKNSKHTHNLIYDFEIIDRTKSHDEFNYTYSFEKMESINTLCKWIFKTYPAANYGNKRAVILPGLKCDEKILSDTAREPYKSFKMFPIFQKDNDILFIHYITATGAFCLCCDKLDTLKETFEAINLEYQDKIIENEEDDATTESQIYECDIASGSTAFLTNVDVNKTFENLVFNKKKDILKIYSEFEANVVSKNIYVMKNLGILLHGPPGTGKTSFIKATCNYFKMDAVIIDFSRLKSKASFIQIYRDSIANERVLVLDEFDYLLESLKKNKSSDDKLRKLERAMQTYAKDKDEEAFSDLKKKYLADDTDDDTITIYTLLTLLDGLYEHKGRIIIATTNNPETLDKALLRPGRFDIKLKMNNFNKLEIKELLSKIFNVALETIRDYPFEDHVWSPAEIISIANIEKDIERTAQYLLAKKPDYFRDS</sequence>
<proteinExistence type="inferred from homology"/>
<dbReference type="InterPro" id="IPR003593">
    <property type="entry name" value="AAA+_ATPase"/>
</dbReference>
<protein>
    <submittedName>
        <fullName evidence="3">Putative mitochondrial chaperone BCS1-A</fullName>
    </submittedName>
</protein>
<evidence type="ECO:0000256" key="1">
    <source>
        <dbReference type="ARBA" id="ARBA00007448"/>
    </source>
</evidence>
<dbReference type="SUPFAM" id="SSF52540">
    <property type="entry name" value="P-loop containing nucleoside triphosphate hydrolases"/>
    <property type="match status" value="1"/>
</dbReference>
<dbReference type="PANTHER" id="PTHR23070">
    <property type="entry name" value="BCS1 AAA-TYPE ATPASE"/>
    <property type="match status" value="1"/>
</dbReference>
<evidence type="ECO:0000259" key="2">
    <source>
        <dbReference type="SMART" id="SM00382"/>
    </source>
</evidence>
<dbReference type="Pfam" id="PF00004">
    <property type="entry name" value="AAA"/>
    <property type="match status" value="1"/>
</dbReference>
<reference evidence="3" key="1">
    <citation type="submission" date="2018-10" db="EMBL/GenBank/DDBJ databases">
        <title>Hidden diversity of soil giant viruses.</title>
        <authorList>
            <person name="Schulz F."/>
            <person name="Alteio L."/>
            <person name="Goudeau D."/>
            <person name="Ryan E.M."/>
            <person name="Malmstrom R.R."/>
            <person name="Blanchard J."/>
            <person name="Woyke T."/>
        </authorList>
    </citation>
    <scope>NUCLEOTIDE SEQUENCE</scope>
    <source>
        <strain evidence="3">HAV1</strain>
    </source>
</reference>
<dbReference type="InterPro" id="IPR027417">
    <property type="entry name" value="P-loop_NTPase"/>
</dbReference>
<dbReference type="InterPro" id="IPR003959">
    <property type="entry name" value="ATPase_AAA_core"/>
</dbReference>
<comment type="similarity">
    <text evidence="1">Belongs to the AAA ATPase family. BCS1 subfamily.</text>
</comment>
<dbReference type="GO" id="GO:0016887">
    <property type="term" value="F:ATP hydrolysis activity"/>
    <property type="evidence" value="ECO:0007669"/>
    <property type="project" value="InterPro"/>
</dbReference>
<dbReference type="InterPro" id="IPR003960">
    <property type="entry name" value="ATPase_AAA_CS"/>
</dbReference>
<dbReference type="CDD" id="cd19481">
    <property type="entry name" value="RecA-like_protease"/>
    <property type="match status" value="1"/>
</dbReference>
<dbReference type="SMART" id="SM00382">
    <property type="entry name" value="AAA"/>
    <property type="match status" value="1"/>
</dbReference>
<organism evidence="3">
    <name type="scientific">Harvfovirus sp</name>
    <dbReference type="NCBI Taxonomy" id="2487768"/>
    <lineage>
        <taxon>Viruses</taxon>
        <taxon>Varidnaviria</taxon>
        <taxon>Bamfordvirae</taxon>
        <taxon>Nucleocytoviricota</taxon>
        <taxon>Megaviricetes</taxon>
        <taxon>Imitervirales</taxon>
        <taxon>Mimiviridae</taxon>
        <taxon>Klosneuvirinae</taxon>
    </lineage>
</organism>